<name>A0A938X4J7_9FIRM</name>
<protein>
    <submittedName>
        <fullName evidence="1">Uncharacterized protein</fullName>
    </submittedName>
</protein>
<keyword evidence="2" id="KW-1185">Reference proteome</keyword>
<dbReference type="RefSeq" id="WP_204445702.1">
    <property type="nucleotide sequence ID" value="NZ_JACJKY010000007.1"/>
</dbReference>
<dbReference type="Proteomes" id="UP000774750">
    <property type="component" value="Unassembled WGS sequence"/>
</dbReference>
<gene>
    <name evidence="1" type="ORF">H6A12_05575</name>
</gene>
<reference evidence="1" key="2">
    <citation type="journal article" date="2021" name="Sci. Rep.">
        <title>The distribution of antibiotic resistance genes in chicken gut microbiota commensals.</title>
        <authorList>
            <person name="Juricova H."/>
            <person name="Matiasovicova J."/>
            <person name="Kubasova T."/>
            <person name="Cejkova D."/>
            <person name="Rychlik I."/>
        </authorList>
    </citation>
    <scope>NUCLEOTIDE SEQUENCE</scope>
    <source>
        <strain evidence="1">An559</strain>
    </source>
</reference>
<accession>A0A938X4J7</accession>
<proteinExistence type="predicted"/>
<evidence type="ECO:0000313" key="1">
    <source>
        <dbReference type="EMBL" id="MBM6920627.1"/>
    </source>
</evidence>
<dbReference type="EMBL" id="JACJKY010000007">
    <property type="protein sequence ID" value="MBM6920627.1"/>
    <property type="molecule type" value="Genomic_DNA"/>
</dbReference>
<evidence type="ECO:0000313" key="2">
    <source>
        <dbReference type="Proteomes" id="UP000774750"/>
    </source>
</evidence>
<reference evidence="1" key="1">
    <citation type="submission" date="2020-08" db="EMBL/GenBank/DDBJ databases">
        <authorList>
            <person name="Cejkova D."/>
            <person name="Kubasova T."/>
            <person name="Jahodarova E."/>
            <person name="Rychlik I."/>
        </authorList>
    </citation>
    <scope>NUCLEOTIDE SEQUENCE</scope>
    <source>
        <strain evidence="1">An559</strain>
    </source>
</reference>
<comment type="caution">
    <text evidence="1">The sequence shown here is derived from an EMBL/GenBank/DDBJ whole genome shotgun (WGS) entry which is preliminary data.</text>
</comment>
<dbReference type="AlphaFoldDB" id="A0A938X4J7"/>
<sequence length="56" mass="6595">MKKRKLNYRFHDPNTTETAADYLLKVLIKANTPKVERAIQQNADSQIEEKQKEHLV</sequence>
<organism evidence="1 2">
    <name type="scientific">Merdimmobilis hominis</name>
    <dbReference type="NCBI Taxonomy" id="2897707"/>
    <lineage>
        <taxon>Bacteria</taxon>
        <taxon>Bacillati</taxon>
        <taxon>Bacillota</taxon>
        <taxon>Clostridia</taxon>
        <taxon>Eubacteriales</taxon>
        <taxon>Oscillospiraceae</taxon>
        <taxon>Merdimmobilis</taxon>
    </lineage>
</organism>